<feature type="region of interest" description="Disordered" evidence="1">
    <location>
        <begin position="843"/>
        <end position="878"/>
    </location>
</feature>
<reference evidence="3 4" key="1">
    <citation type="submission" date="2022-12" db="EMBL/GenBank/DDBJ databases">
        <title>Chromosome-level genome assembly of true bugs.</title>
        <authorList>
            <person name="Ma L."/>
            <person name="Li H."/>
        </authorList>
    </citation>
    <scope>NUCLEOTIDE SEQUENCE [LARGE SCALE GENOMIC DNA]</scope>
    <source>
        <strain evidence="3">Lab_2022b</strain>
    </source>
</reference>
<feature type="compositionally biased region" description="Polar residues" evidence="1">
    <location>
        <begin position="523"/>
        <end position="540"/>
    </location>
</feature>
<feature type="region of interest" description="Disordered" evidence="1">
    <location>
        <begin position="360"/>
        <end position="540"/>
    </location>
</feature>
<feature type="compositionally biased region" description="Basic and acidic residues" evidence="1">
    <location>
        <begin position="466"/>
        <end position="489"/>
    </location>
</feature>
<dbReference type="AlphaFoldDB" id="A0AAW1DMV2"/>
<evidence type="ECO:0000313" key="3">
    <source>
        <dbReference type="EMBL" id="KAK9510252.1"/>
    </source>
</evidence>
<feature type="domain" description="Chromodomain-helicase-DNA-binding protein 6-9 tri-helical" evidence="2">
    <location>
        <begin position="123"/>
        <end position="225"/>
    </location>
</feature>
<feature type="compositionally biased region" description="Basic and acidic residues" evidence="1">
    <location>
        <begin position="735"/>
        <end position="747"/>
    </location>
</feature>
<dbReference type="EMBL" id="JAPXFL010000002">
    <property type="protein sequence ID" value="KAK9510252.1"/>
    <property type="molecule type" value="Genomic_DNA"/>
</dbReference>
<organism evidence="3 4">
    <name type="scientific">Rhynocoris fuscipes</name>
    <dbReference type="NCBI Taxonomy" id="488301"/>
    <lineage>
        <taxon>Eukaryota</taxon>
        <taxon>Metazoa</taxon>
        <taxon>Ecdysozoa</taxon>
        <taxon>Arthropoda</taxon>
        <taxon>Hexapoda</taxon>
        <taxon>Insecta</taxon>
        <taxon>Pterygota</taxon>
        <taxon>Neoptera</taxon>
        <taxon>Paraneoptera</taxon>
        <taxon>Hemiptera</taxon>
        <taxon>Heteroptera</taxon>
        <taxon>Panheteroptera</taxon>
        <taxon>Cimicomorpha</taxon>
        <taxon>Reduviidae</taxon>
        <taxon>Harpactorinae</taxon>
        <taxon>Harpactorini</taxon>
        <taxon>Rhynocoris</taxon>
    </lineage>
</organism>
<dbReference type="Proteomes" id="UP001461498">
    <property type="component" value="Unassembled WGS sequence"/>
</dbReference>
<feature type="region of interest" description="Disordered" evidence="1">
    <location>
        <begin position="1"/>
        <end position="55"/>
    </location>
</feature>
<accession>A0AAW1DMV2</accession>
<sequence>MKLSDEDDASETAGGVATSDDVSQADTNEDQTTGGTAPSSTEDDPNKPQWPSMVDLNHRLRKVINSYQRNFKKEEMKLANKAKSSGGVVAGGDGQSALDISTLMAARGWDWHQLAMYLWKVDRREKFEQIVKERERQKLEVSQRKWTRREEQDFFRTVSTYGVEYDRQKKKYEWTKFRSISKLEKKFDETLTEYFIAFSAMCKRVCGIKLTPEEECTDLAVESIPEERARRVLERIALLSKIREETLVHPQLDARLALCQPSADVPDWWIPGKHDKDLLIGAAKHGLGRTDFFILNDPELSFHEVARKNVMNLKGETNIKIERPEDFLPLDKNEIVVKLEKGEGTLKIEKVGVKQESDVVETVKDEDKEKQSEKSEIGEVKSENVGAEVVKSSNKETDEAESSKKKAEVANVDIEMKENDENKEKEEVTEEEKSSVSDSKNNEPGDSETSTLNSNQVKVETDADASQEKTESKEEKTNNIPEDTVKPMEVDISPNEQDKPTKSVDSVEQEKTNKENVEKKSVTTETNTDNLKQPSTVEDNQPVVQPAKVDKETIVKSEDAKEMEGIERFKAMFPELEVMQKLPEIDTTVVTAPEKSTATVQVPRPSLDSTVAQLIAHSYQNPIKWPKEHALQVRLQHIVHAVEHKEWPVGRNFTAYPDESTAMDDVLRNAYNEPSEVITITTDHGLKGTSSLPAKRKRHIAIDVETERAKLHALLNSTNLQLQHSMKHSPSTPWDHTDESLSEDSRRSTPLTGVPTLQPPPAHQQSHVTPRMMSMPFDLKYHPGAPSAPDKSTTPLPSSPGSMAPIDLSSGSVLILISQKGNTISESTSTSCNNSYLEEVQDFSMPSKKQSHQQQQHQQQNIQSQSQQPQQQQSKGKLDDMLSKLMQKKNCYFYFI</sequence>
<evidence type="ECO:0000259" key="2">
    <source>
        <dbReference type="Pfam" id="PF23078"/>
    </source>
</evidence>
<name>A0AAW1DMV2_9HEMI</name>
<dbReference type="InterPro" id="IPR056342">
    <property type="entry name" value="HTH_CHD6-9"/>
</dbReference>
<feature type="compositionally biased region" description="Basic and acidic residues" evidence="1">
    <location>
        <begin position="393"/>
        <end position="443"/>
    </location>
</feature>
<feature type="compositionally biased region" description="Low complexity" evidence="1">
    <location>
        <begin position="852"/>
        <end position="874"/>
    </location>
</feature>
<protein>
    <recommendedName>
        <fullName evidence="2">Chromodomain-helicase-DNA-binding protein 6-9 tri-helical domain-containing protein</fullName>
    </recommendedName>
</protein>
<feature type="compositionally biased region" description="Polar residues" evidence="1">
    <location>
        <begin position="722"/>
        <end position="734"/>
    </location>
</feature>
<feature type="compositionally biased region" description="Basic and acidic residues" evidence="1">
    <location>
        <begin position="508"/>
        <end position="522"/>
    </location>
</feature>
<feature type="compositionally biased region" description="Polar residues" evidence="1">
    <location>
        <begin position="447"/>
        <end position="458"/>
    </location>
</feature>
<evidence type="ECO:0000313" key="4">
    <source>
        <dbReference type="Proteomes" id="UP001461498"/>
    </source>
</evidence>
<dbReference type="Gene3D" id="1.10.10.60">
    <property type="entry name" value="Homeodomain-like"/>
    <property type="match status" value="1"/>
</dbReference>
<feature type="compositionally biased region" description="Polar residues" evidence="1">
    <location>
        <begin position="20"/>
        <end position="40"/>
    </location>
</feature>
<feature type="compositionally biased region" description="Acidic residues" evidence="1">
    <location>
        <begin position="1"/>
        <end position="10"/>
    </location>
</feature>
<dbReference type="InterPro" id="IPR051493">
    <property type="entry name" value="CHD"/>
</dbReference>
<feature type="region of interest" description="Disordered" evidence="1">
    <location>
        <begin position="722"/>
        <end position="805"/>
    </location>
</feature>
<feature type="compositionally biased region" description="Polar residues" evidence="1">
    <location>
        <begin position="790"/>
        <end position="801"/>
    </location>
</feature>
<proteinExistence type="predicted"/>
<dbReference type="Pfam" id="PF23078">
    <property type="entry name" value="HTH_CHD6-9"/>
    <property type="match status" value="1"/>
</dbReference>
<comment type="caution">
    <text evidence="3">The sequence shown here is derived from an EMBL/GenBank/DDBJ whole genome shotgun (WGS) entry which is preliminary data.</text>
</comment>
<dbReference type="PANTHER" id="PTHR46850:SF1">
    <property type="entry name" value="CHROMODOMAIN-HELICASE-DNA-BINDING PROTEIN 9"/>
    <property type="match status" value="1"/>
</dbReference>
<evidence type="ECO:0000256" key="1">
    <source>
        <dbReference type="SAM" id="MobiDB-lite"/>
    </source>
</evidence>
<dbReference type="PANTHER" id="PTHR46850">
    <property type="entry name" value="CHROMODOMAIN-HELICASE-DNA-BINDING PROTEIN 9"/>
    <property type="match status" value="1"/>
</dbReference>
<gene>
    <name evidence="3" type="ORF">O3M35_005075</name>
</gene>
<feature type="compositionally biased region" description="Basic and acidic residues" evidence="1">
    <location>
        <begin position="360"/>
        <end position="382"/>
    </location>
</feature>
<keyword evidence="4" id="KW-1185">Reference proteome</keyword>